<accession>G2Y0J0</accession>
<organism evidence="1 2">
    <name type="scientific">Botryotinia fuckeliana (strain T4)</name>
    <name type="common">Noble rot fungus</name>
    <name type="synonym">Botrytis cinerea</name>
    <dbReference type="NCBI Taxonomy" id="999810"/>
    <lineage>
        <taxon>Eukaryota</taxon>
        <taxon>Fungi</taxon>
        <taxon>Dikarya</taxon>
        <taxon>Ascomycota</taxon>
        <taxon>Pezizomycotina</taxon>
        <taxon>Leotiomycetes</taxon>
        <taxon>Helotiales</taxon>
        <taxon>Sclerotiniaceae</taxon>
        <taxon>Botrytis</taxon>
    </lineage>
</organism>
<gene>
    <name evidence="1" type="ORF">BofuT4_uP117050.1</name>
</gene>
<proteinExistence type="predicted"/>
<evidence type="ECO:0000313" key="2">
    <source>
        <dbReference type="Proteomes" id="UP000008177"/>
    </source>
</evidence>
<dbReference type="InParanoid" id="G2Y0J0"/>
<dbReference type="HOGENOM" id="CLU_2996270_0_0_1"/>
<dbReference type="AlphaFoldDB" id="G2Y0J0"/>
<evidence type="ECO:0000313" key="1">
    <source>
        <dbReference type="EMBL" id="CCD46155.1"/>
    </source>
</evidence>
<reference evidence="2" key="1">
    <citation type="journal article" date="2011" name="PLoS Genet.">
        <title>Genomic analysis of the necrotrophic fungal pathogens Sclerotinia sclerotiorum and Botrytis cinerea.</title>
        <authorList>
            <person name="Amselem J."/>
            <person name="Cuomo C.A."/>
            <person name="van Kan J.A."/>
            <person name="Viaud M."/>
            <person name="Benito E.P."/>
            <person name="Couloux A."/>
            <person name="Coutinho P.M."/>
            <person name="de Vries R.P."/>
            <person name="Dyer P.S."/>
            <person name="Fillinger S."/>
            <person name="Fournier E."/>
            <person name="Gout L."/>
            <person name="Hahn M."/>
            <person name="Kohn L."/>
            <person name="Lapalu N."/>
            <person name="Plummer K.M."/>
            <person name="Pradier J.M."/>
            <person name="Quevillon E."/>
            <person name="Sharon A."/>
            <person name="Simon A."/>
            <person name="ten Have A."/>
            <person name="Tudzynski B."/>
            <person name="Tudzynski P."/>
            <person name="Wincker P."/>
            <person name="Andrew M."/>
            <person name="Anthouard V."/>
            <person name="Beever R.E."/>
            <person name="Beffa R."/>
            <person name="Benoit I."/>
            <person name="Bouzid O."/>
            <person name="Brault B."/>
            <person name="Chen Z."/>
            <person name="Choquer M."/>
            <person name="Collemare J."/>
            <person name="Cotton P."/>
            <person name="Danchin E.G."/>
            <person name="Da Silva C."/>
            <person name="Gautier A."/>
            <person name="Giraud C."/>
            <person name="Giraud T."/>
            <person name="Gonzalez C."/>
            <person name="Grossetete S."/>
            <person name="Guldener U."/>
            <person name="Henrissat B."/>
            <person name="Howlett B.J."/>
            <person name="Kodira C."/>
            <person name="Kretschmer M."/>
            <person name="Lappartient A."/>
            <person name="Leroch M."/>
            <person name="Levis C."/>
            <person name="Mauceli E."/>
            <person name="Neuveglise C."/>
            <person name="Oeser B."/>
            <person name="Pearson M."/>
            <person name="Poulain J."/>
            <person name="Poussereau N."/>
            <person name="Quesneville H."/>
            <person name="Rascle C."/>
            <person name="Schumacher J."/>
            <person name="Segurens B."/>
            <person name="Sexton A."/>
            <person name="Silva E."/>
            <person name="Sirven C."/>
            <person name="Soanes D.M."/>
            <person name="Talbot N.J."/>
            <person name="Templeton M."/>
            <person name="Yandava C."/>
            <person name="Yarden O."/>
            <person name="Zeng Q."/>
            <person name="Rollins J.A."/>
            <person name="Lebrun M.H."/>
            <person name="Dickman M."/>
        </authorList>
    </citation>
    <scope>NUCLEOTIDE SEQUENCE [LARGE SCALE GENOMIC DNA]</scope>
    <source>
        <strain evidence="2">T4</strain>
    </source>
</reference>
<dbReference type="EMBL" id="FQ790281">
    <property type="protein sequence ID" value="CCD46155.1"/>
    <property type="molecule type" value="Genomic_DNA"/>
</dbReference>
<protein>
    <submittedName>
        <fullName evidence="1">Uncharacterized protein</fullName>
    </submittedName>
</protein>
<dbReference type="Proteomes" id="UP000008177">
    <property type="component" value="Unplaced contigs"/>
</dbReference>
<sequence length="57" mass="6486">MALSTARLLKQNYFMLVMIHTPIHLRSNGSRILCPGTAAKYAWDVTDVELKIKSRKP</sequence>
<name>G2Y0J0_BOTF4</name>